<dbReference type="Gene3D" id="3.90.700.10">
    <property type="entry name" value="Succinate dehydrogenase/fumarate reductase flavoprotein, catalytic domain"/>
    <property type="match status" value="1"/>
</dbReference>
<evidence type="ECO:0000313" key="5">
    <source>
        <dbReference type="EMBL" id="RUL97718.1"/>
    </source>
</evidence>
<evidence type="ECO:0000256" key="3">
    <source>
        <dbReference type="ARBA" id="ARBA00023002"/>
    </source>
</evidence>
<gene>
    <name evidence="5" type="ORF">EFR84_29900</name>
</gene>
<protein>
    <submittedName>
        <fullName evidence="5">FAD-binding protein</fullName>
    </submittedName>
</protein>
<dbReference type="PANTHER" id="PTHR11632">
    <property type="entry name" value="SUCCINATE DEHYDROGENASE 2 FLAVOPROTEIN SUBUNIT"/>
    <property type="match status" value="1"/>
</dbReference>
<dbReference type="EMBL" id="RJTJ01000039">
    <property type="protein sequence ID" value="RUL97718.1"/>
    <property type="molecule type" value="Genomic_DNA"/>
</dbReference>
<dbReference type="Pfam" id="PF00890">
    <property type="entry name" value="FAD_binding_2"/>
    <property type="match status" value="1"/>
</dbReference>
<accession>A0A3S0SGI1</accession>
<dbReference type="PRINTS" id="PR00368">
    <property type="entry name" value="FADPNR"/>
</dbReference>
<keyword evidence="2" id="KW-0285">Flavoprotein</keyword>
<dbReference type="GO" id="GO:0009055">
    <property type="term" value="F:electron transfer activity"/>
    <property type="evidence" value="ECO:0007669"/>
    <property type="project" value="TreeGrafter"/>
</dbReference>
<comment type="caution">
    <text evidence="5">The sequence shown here is derived from an EMBL/GenBank/DDBJ whole genome shotgun (WGS) entry which is preliminary data.</text>
</comment>
<organism evidence="5 6">
    <name type="scientific">Rhizobium chutanense</name>
    <dbReference type="NCBI Taxonomy" id="2035448"/>
    <lineage>
        <taxon>Bacteria</taxon>
        <taxon>Pseudomonadati</taxon>
        <taxon>Pseudomonadota</taxon>
        <taxon>Alphaproteobacteria</taxon>
        <taxon>Hyphomicrobiales</taxon>
        <taxon>Rhizobiaceae</taxon>
        <taxon>Rhizobium/Agrobacterium group</taxon>
        <taxon>Rhizobium</taxon>
    </lineage>
</organism>
<dbReference type="OrthoDB" id="9806724at2"/>
<dbReference type="Gene3D" id="3.50.50.60">
    <property type="entry name" value="FAD/NAD(P)-binding domain"/>
    <property type="match status" value="2"/>
</dbReference>
<sequence>MTTAVPQEILDALTDVDMPKLPPEAGSSEAVRLAGIEVPVYRAGCVVVGSGAAGLRAAVEMKRRGDDVVIISQSAWGGTSACSGSDKQTLHTANTADRGDNYKAMARAIRSGGAMDEDTAYVEAVGSSRMMASLQFLGLPLPQDPLGGTLRYQTDHDEVGRATSCGPRTSRLMVKVLAEEAIRLAVPFYNQTTAVKILTKGEGTDSHVVGILAMRAGGRTEENPLGIALFVSGVIVLAAGGPGELYRDSVYPNGCFGSLGLALEAGVELVNLTESQFGIGTRREGFPWNLSGTYVQAIPHIYSVDADGIEHHFLARYYRSTQELASNVFRKGYQWPFHATRMLDFGSSLVDLAISSETAAGRRVFMDFNRNPLPVPGDLPFSLERLDEDVRVYLGKAGAGQDRPIDRLKHMNPLAIELYRRYKIDIAVEPLEFAVNNQHMNGGIMVDTWGRSNLAGCYAVGEAAGTHGVTRPGGAALNAGQVFGTRVAEHISASGRAKRAATGNMSGSAEAGMADLLSALRTESPLTVKSIRSDVQTRMSEKAGIICDQESVAQALIEARQLNADIRADGVAYGRAAEAVRGVQWRHMALASEAVLSALDVFIRDGGGSRGARAICDAAGESLPLASAGPLEEYRFRREREADRDEQIVVRLEGDQIRLSRRANRPFDESARSFFERDWPAWLTGRIYDLTADD</sequence>
<dbReference type="InterPro" id="IPR027477">
    <property type="entry name" value="Succ_DH/fumarate_Rdtase_cat_sf"/>
</dbReference>
<feature type="domain" description="FAD-dependent oxidoreductase 2 FAD-binding" evidence="4">
    <location>
        <begin position="46"/>
        <end position="477"/>
    </location>
</feature>
<dbReference type="SUPFAM" id="SSF51905">
    <property type="entry name" value="FAD/NAD(P)-binding domain"/>
    <property type="match status" value="1"/>
</dbReference>
<dbReference type="GO" id="GO:0050660">
    <property type="term" value="F:flavin adenine dinucleotide binding"/>
    <property type="evidence" value="ECO:0007669"/>
    <property type="project" value="TreeGrafter"/>
</dbReference>
<dbReference type="GO" id="GO:0000104">
    <property type="term" value="F:succinate dehydrogenase activity"/>
    <property type="evidence" value="ECO:0007669"/>
    <property type="project" value="TreeGrafter"/>
</dbReference>
<proteinExistence type="predicted"/>
<dbReference type="PANTHER" id="PTHR11632:SF51">
    <property type="entry name" value="SUCCINATE DEHYDROGENASE [UBIQUINONE] FLAVOPROTEIN SUBUNIT, MITOCHONDRIAL"/>
    <property type="match status" value="1"/>
</dbReference>
<evidence type="ECO:0000256" key="2">
    <source>
        <dbReference type="ARBA" id="ARBA00022630"/>
    </source>
</evidence>
<dbReference type="GO" id="GO:0005886">
    <property type="term" value="C:plasma membrane"/>
    <property type="evidence" value="ECO:0007669"/>
    <property type="project" value="TreeGrafter"/>
</dbReference>
<evidence type="ECO:0000313" key="6">
    <source>
        <dbReference type="Proteomes" id="UP000278081"/>
    </source>
</evidence>
<dbReference type="Proteomes" id="UP000278081">
    <property type="component" value="Unassembled WGS sequence"/>
</dbReference>
<comment type="cofactor">
    <cofactor evidence="1">
        <name>FAD</name>
        <dbReference type="ChEBI" id="CHEBI:57692"/>
    </cofactor>
</comment>
<dbReference type="RefSeq" id="WP_126911782.1">
    <property type="nucleotide sequence ID" value="NZ_ML133786.1"/>
</dbReference>
<reference evidence="5 6" key="1">
    <citation type="submission" date="2018-11" db="EMBL/GenBank/DDBJ databases">
        <title>Rhizobium chutanense sp. nov., isolated from root nodules of Phaseolus vulgaris in China.</title>
        <authorList>
            <person name="Huo Y."/>
        </authorList>
    </citation>
    <scope>NUCLEOTIDE SEQUENCE [LARGE SCALE GENOMIC DNA]</scope>
    <source>
        <strain evidence="5 6">C16</strain>
    </source>
</reference>
<dbReference type="AlphaFoldDB" id="A0A3S0SGI1"/>
<evidence type="ECO:0000256" key="1">
    <source>
        <dbReference type="ARBA" id="ARBA00001974"/>
    </source>
</evidence>
<name>A0A3S0SGI1_9HYPH</name>
<dbReference type="InterPro" id="IPR030664">
    <property type="entry name" value="SdhA/FrdA/AprA"/>
</dbReference>
<dbReference type="GO" id="GO:0009061">
    <property type="term" value="P:anaerobic respiration"/>
    <property type="evidence" value="ECO:0007669"/>
    <property type="project" value="TreeGrafter"/>
</dbReference>
<evidence type="ECO:0000259" key="4">
    <source>
        <dbReference type="Pfam" id="PF00890"/>
    </source>
</evidence>
<dbReference type="InterPro" id="IPR003953">
    <property type="entry name" value="FAD-dep_OxRdtase_2_FAD-bd"/>
</dbReference>
<dbReference type="InterPro" id="IPR036188">
    <property type="entry name" value="FAD/NAD-bd_sf"/>
</dbReference>
<keyword evidence="3" id="KW-0560">Oxidoreductase</keyword>